<keyword evidence="2" id="KW-0812">Transmembrane</keyword>
<accession>A0A543CMN9</accession>
<feature type="domain" description="DUF7847" evidence="3">
    <location>
        <begin position="48"/>
        <end position="321"/>
    </location>
</feature>
<sequence length="393" mass="41608">MTDPHAWAVPGSGTPSSDQIAPSPAEPAQAKADDGELEMEIPLRPLGVSEILDGAVTYIRRNPRATLGMSAILTSVIEIIVTVAQYFLLGGQARTEVTPAALARTLGGAFITFSIGSLLTAYVVLLLSGLLAPVMARTLLGRPTSFGGLWRIARPRVSRLLGAATLVMVIVFLTVAVPFAPMIAAVAGDAPDGVQAITWIVGVPVALVLMVSGYVWFALAPPILVLERRGVIASLRRSAEVVRGRWWRTFGVLFLSLVITLLAGTFVLPTPFAIAQRIVLNIDPNPSGWGLVGLVALGTVGRIIAGTLVNPFNACVIAMVYADRRMRREAFDLELQMDTPEDPVAAWLPGPLTAAGSGPQPKVPRGPLVMPPGTPPTYAPPYAPQYPPPGWSR</sequence>
<feature type="transmembrane region" description="Helical" evidence="2">
    <location>
        <begin position="67"/>
        <end position="89"/>
    </location>
</feature>
<dbReference type="OrthoDB" id="121140at2"/>
<feature type="transmembrane region" description="Helical" evidence="2">
    <location>
        <begin position="288"/>
        <end position="321"/>
    </location>
</feature>
<evidence type="ECO:0000313" key="5">
    <source>
        <dbReference type="Proteomes" id="UP000316096"/>
    </source>
</evidence>
<feature type="transmembrane region" description="Helical" evidence="2">
    <location>
        <begin position="160"/>
        <end position="184"/>
    </location>
</feature>
<feature type="transmembrane region" description="Helical" evidence="2">
    <location>
        <begin position="196"/>
        <end position="225"/>
    </location>
</feature>
<dbReference type="PANTHER" id="PTHR33133">
    <property type="entry name" value="OS08G0107100 PROTEIN-RELATED"/>
    <property type="match status" value="1"/>
</dbReference>
<name>A0A543CMN9_9ACTN</name>
<keyword evidence="2" id="KW-0472">Membrane</keyword>
<gene>
    <name evidence="4" type="ORF">FB559_3998</name>
</gene>
<comment type="caution">
    <text evidence="4">The sequence shown here is derived from an EMBL/GenBank/DDBJ whole genome shotgun (WGS) entry which is preliminary data.</text>
</comment>
<dbReference type="AlphaFoldDB" id="A0A543CMN9"/>
<feature type="transmembrane region" description="Helical" evidence="2">
    <location>
        <begin position="109"/>
        <end position="132"/>
    </location>
</feature>
<reference evidence="4 5" key="1">
    <citation type="submission" date="2019-06" db="EMBL/GenBank/DDBJ databases">
        <title>Sequencing the genomes of 1000 actinobacteria strains.</title>
        <authorList>
            <person name="Klenk H.-P."/>
        </authorList>
    </citation>
    <scope>NUCLEOTIDE SEQUENCE [LARGE SCALE GENOMIC DNA]</scope>
    <source>
        <strain evidence="4 5">DSM 102200</strain>
    </source>
</reference>
<feature type="transmembrane region" description="Helical" evidence="2">
    <location>
        <begin position="246"/>
        <end position="268"/>
    </location>
</feature>
<feature type="region of interest" description="Disordered" evidence="1">
    <location>
        <begin position="1"/>
        <end position="34"/>
    </location>
</feature>
<feature type="compositionally biased region" description="Pro residues" evidence="1">
    <location>
        <begin position="361"/>
        <end position="393"/>
    </location>
</feature>
<keyword evidence="2" id="KW-1133">Transmembrane helix</keyword>
<feature type="region of interest" description="Disordered" evidence="1">
    <location>
        <begin position="348"/>
        <end position="393"/>
    </location>
</feature>
<protein>
    <recommendedName>
        <fullName evidence="3">DUF7847 domain-containing protein</fullName>
    </recommendedName>
</protein>
<dbReference type="InterPro" id="IPR057169">
    <property type="entry name" value="DUF7847"/>
</dbReference>
<dbReference type="RefSeq" id="WP_141956983.1">
    <property type="nucleotide sequence ID" value="NZ_VFOZ01000001.1"/>
</dbReference>
<evidence type="ECO:0000313" key="4">
    <source>
        <dbReference type="EMBL" id="TQL98375.1"/>
    </source>
</evidence>
<keyword evidence="5" id="KW-1185">Reference proteome</keyword>
<dbReference type="Pfam" id="PF25231">
    <property type="entry name" value="DUF7847"/>
    <property type="match status" value="1"/>
</dbReference>
<evidence type="ECO:0000259" key="3">
    <source>
        <dbReference type="Pfam" id="PF25231"/>
    </source>
</evidence>
<proteinExistence type="predicted"/>
<evidence type="ECO:0000256" key="2">
    <source>
        <dbReference type="SAM" id="Phobius"/>
    </source>
</evidence>
<dbReference type="PANTHER" id="PTHR33133:SF1">
    <property type="entry name" value="EXPRESSED PROTEIN-RELATED"/>
    <property type="match status" value="1"/>
</dbReference>
<dbReference type="Proteomes" id="UP000316096">
    <property type="component" value="Unassembled WGS sequence"/>
</dbReference>
<evidence type="ECO:0000256" key="1">
    <source>
        <dbReference type="SAM" id="MobiDB-lite"/>
    </source>
</evidence>
<organism evidence="4 5">
    <name type="scientific">Actinoallomurus bryophytorum</name>
    <dbReference type="NCBI Taxonomy" id="1490222"/>
    <lineage>
        <taxon>Bacteria</taxon>
        <taxon>Bacillati</taxon>
        <taxon>Actinomycetota</taxon>
        <taxon>Actinomycetes</taxon>
        <taxon>Streptosporangiales</taxon>
        <taxon>Thermomonosporaceae</taxon>
        <taxon>Actinoallomurus</taxon>
    </lineage>
</organism>
<dbReference type="EMBL" id="VFOZ01000001">
    <property type="protein sequence ID" value="TQL98375.1"/>
    <property type="molecule type" value="Genomic_DNA"/>
</dbReference>